<dbReference type="InterPro" id="IPR012947">
    <property type="entry name" value="tRNA_SAD"/>
</dbReference>
<comment type="catalytic activity">
    <reaction evidence="11">
        <text>tRNA(Ala) + L-alanine + ATP = L-alanyl-tRNA(Ala) + AMP + diphosphate</text>
        <dbReference type="Rhea" id="RHEA:12540"/>
        <dbReference type="Rhea" id="RHEA-COMP:9657"/>
        <dbReference type="Rhea" id="RHEA-COMP:9923"/>
        <dbReference type="ChEBI" id="CHEBI:30616"/>
        <dbReference type="ChEBI" id="CHEBI:33019"/>
        <dbReference type="ChEBI" id="CHEBI:57972"/>
        <dbReference type="ChEBI" id="CHEBI:78442"/>
        <dbReference type="ChEBI" id="CHEBI:78497"/>
        <dbReference type="ChEBI" id="CHEBI:456215"/>
        <dbReference type="EC" id="6.1.1.7"/>
    </reaction>
</comment>
<evidence type="ECO:0000256" key="10">
    <source>
        <dbReference type="ARBA" id="ARBA00023146"/>
    </source>
</evidence>
<feature type="binding site" evidence="11">
    <location>
        <position position="623"/>
    </location>
    <ligand>
        <name>Zn(2+)</name>
        <dbReference type="ChEBI" id="CHEBI:29105"/>
    </ligand>
</feature>
<keyword evidence="11" id="KW-0963">Cytoplasm</keyword>
<evidence type="ECO:0000256" key="1">
    <source>
        <dbReference type="ARBA" id="ARBA00008226"/>
    </source>
</evidence>
<accession>A0ABP9FRL5</accession>
<keyword evidence="6 11" id="KW-0862">Zinc</keyword>
<dbReference type="CDD" id="cd00673">
    <property type="entry name" value="AlaRS_core"/>
    <property type="match status" value="1"/>
</dbReference>
<dbReference type="EMBL" id="BAABJI010000002">
    <property type="protein sequence ID" value="GAA4913226.1"/>
    <property type="molecule type" value="Genomic_DNA"/>
</dbReference>
<dbReference type="InterPro" id="IPR018163">
    <property type="entry name" value="Thr/Ala-tRNA-synth_IIc_edit"/>
</dbReference>
<dbReference type="Pfam" id="PF07973">
    <property type="entry name" value="tRNA_SAD"/>
    <property type="match status" value="1"/>
</dbReference>
<comment type="cofactor">
    <cofactor evidence="11">
        <name>Zn(2+)</name>
        <dbReference type="ChEBI" id="CHEBI:29105"/>
    </cofactor>
    <text evidence="11">Binds 1 zinc ion per subunit.</text>
</comment>
<dbReference type="EC" id="6.1.1.7" evidence="11"/>
<reference evidence="14" key="1">
    <citation type="journal article" date="2019" name="Int. J. Syst. Evol. Microbiol.">
        <title>The Global Catalogue of Microorganisms (GCM) 10K type strain sequencing project: providing services to taxonomists for standard genome sequencing and annotation.</title>
        <authorList>
            <consortium name="The Broad Institute Genomics Platform"/>
            <consortium name="The Broad Institute Genome Sequencing Center for Infectious Disease"/>
            <person name="Wu L."/>
            <person name="Ma J."/>
        </authorList>
    </citation>
    <scope>NUCLEOTIDE SEQUENCE [LARGE SCALE GENOMIC DNA]</scope>
    <source>
        <strain evidence="14">JCM 18283</strain>
    </source>
</reference>
<dbReference type="SUPFAM" id="SSF50447">
    <property type="entry name" value="Translation proteins"/>
    <property type="match status" value="1"/>
</dbReference>
<keyword evidence="14" id="KW-1185">Reference proteome</keyword>
<comment type="domain">
    <text evidence="11">Consists of three domains; the N-terminal catalytic domain, the editing domain and the C-terminal C-Ala domain. The editing domain removes incorrectly charged amino acids, while the C-Ala domain, along with tRNA(Ala), serves as a bridge to cooperatively bring together the editing and aminoacylation centers thus stimulating deacylation of misacylated tRNAs.</text>
</comment>
<proteinExistence type="inferred from homology"/>
<gene>
    <name evidence="11 13" type="primary">alaS</name>
    <name evidence="13" type="ORF">GCM10023313_15590</name>
</gene>
<dbReference type="Gene3D" id="3.30.54.20">
    <property type="match status" value="1"/>
</dbReference>
<comment type="function">
    <text evidence="11">Catalyzes the attachment of alanine to tRNA(Ala) in a two-step reaction: alanine is first activated by ATP to form Ala-AMP and then transferred to the acceptor end of tRNA(Ala). Also edits incorrectly charged Ser-tRNA(Ala) and Gly-tRNA(Ala) via its editing domain.</text>
</comment>
<organism evidence="13 14">
    <name type="scientific">Mucilaginibacter defluvii</name>
    <dbReference type="NCBI Taxonomy" id="1196019"/>
    <lineage>
        <taxon>Bacteria</taxon>
        <taxon>Pseudomonadati</taxon>
        <taxon>Bacteroidota</taxon>
        <taxon>Sphingobacteriia</taxon>
        <taxon>Sphingobacteriales</taxon>
        <taxon>Sphingobacteriaceae</taxon>
        <taxon>Mucilaginibacter</taxon>
    </lineage>
</organism>
<comment type="similarity">
    <text evidence="1 11">Belongs to the class-II aminoacyl-tRNA synthetase family.</text>
</comment>
<dbReference type="PANTHER" id="PTHR11777:SF9">
    <property type="entry name" value="ALANINE--TRNA LIGASE, CYTOPLASMIC"/>
    <property type="match status" value="1"/>
</dbReference>
<evidence type="ECO:0000256" key="3">
    <source>
        <dbReference type="ARBA" id="ARBA00022598"/>
    </source>
</evidence>
<comment type="caution">
    <text evidence="13">The sequence shown here is derived from an EMBL/GenBank/DDBJ whole genome shotgun (WGS) entry which is preliminary data.</text>
</comment>
<keyword evidence="5 11" id="KW-0547">Nucleotide-binding</keyword>
<dbReference type="InterPro" id="IPR003156">
    <property type="entry name" value="DHHA1_dom"/>
</dbReference>
<comment type="subcellular location">
    <subcellularLocation>
        <location evidence="11">Cytoplasm</location>
    </subcellularLocation>
</comment>
<keyword evidence="4 11" id="KW-0479">Metal-binding</keyword>
<dbReference type="PRINTS" id="PR00980">
    <property type="entry name" value="TRNASYNTHALA"/>
</dbReference>
<dbReference type="InterPro" id="IPR018162">
    <property type="entry name" value="Ala-tRNA-ligase_IIc_anticod-bd"/>
</dbReference>
<dbReference type="SUPFAM" id="SSF101353">
    <property type="entry name" value="Putative anticodon-binding domain of alanyl-tRNA synthetase (AlaRS)"/>
    <property type="match status" value="1"/>
</dbReference>
<dbReference type="GO" id="GO:0016874">
    <property type="term" value="F:ligase activity"/>
    <property type="evidence" value="ECO:0007669"/>
    <property type="project" value="UniProtKB-KW"/>
</dbReference>
<evidence type="ECO:0000256" key="8">
    <source>
        <dbReference type="ARBA" id="ARBA00022884"/>
    </source>
</evidence>
<evidence type="ECO:0000256" key="5">
    <source>
        <dbReference type="ARBA" id="ARBA00022741"/>
    </source>
</evidence>
<dbReference type="Proteomes" id="UP001501436">
    <property type="component" value="Unassembled WGS sequence"/>
</dbReference>
<dbReference type="HAMAP" id="MF_00036_B">
    <property type="entry name" value="Ala_tRNA_synth_B"/>
    <property type="match status" value="1"/>
</dbReference>
<dbReference type="Gene3D" id="3.30.930.10">
    <property type="entry name" value="Bira Bifunctional Protein, Domain 2"/>
    <property type="match status" value="1"/>
</dbReference>
<dbReference type="InterPro" id="IPR018165">
    <property type="entry name" value="Ala-tRNA-synth_IIc_core"/>
</dbReference>
<dbReference type="InterPro" id="IPR023033">
    <property type="entry name" value="Ala_tRNA_ligase_euk/bac"/>
</dbReference>
<dbReference type="SMART" id="SM00863">
    <property type="entry name" value="tRNA_SAD"/>
    <property type="match status" value="1"/>
</dbReference>
<dbReference type="SUPFAM" id="SSF55186">
    <property type="entry name" value="ThrRS/AlaRS common domain"/>
    <property type="match status" value="1"/>
</dbReference>
<dbReference type="InterPro" id="IPR009000">
    <property type="entry name" value="Transl_B-barrel_sf"/>
</dbReference>
<feature type="binding site" evidence="11">
    <location>
        <position position="723"/>
    </location>
    <ligand>
        <name>Zn(2+)</name>
        <dbReference type="ChEBI" id="CHEBI:29105"/>
    </ligand>
</feature>
<sequence>MHSKIILYMTANEIRKAFLDFFASKGHTIVPSAPIVVKNDPTLMFTNAGMNQFKDIFLGEAPAKSSRVVDTQRCLRVSGKHNDLEEVGIDTYHHTMFEMLGNWSFGDYFKKDAIAWSWELLTEVYKLPKDRLYVTYFEGDQKEGLETDTETLELWKQYVDESHILPGNKKDNFWEMGETGPCGPCSEIHFDSRPDNERVEVDGAKLVNADHDQVIEIWNNVFMQFNRLKDSSLQPLPAKHVDTGMGFERLVRVLQGKTSNYDTDIFQPLIQFIADKSGKQYNAAAKPGEEGWNEAVAMRVLADHIRAISFAIADGQLPSNNKAGYVIRRILRRAVRYSYQYLGFKDPFINQLVPLLAEQFKSVFDELWEQKDFVQKVVLEEEISFLRTLDRGLQKIYTYIFEQDAVGVPSLDYLSEHDDSSTIDAKNYFINNPENLKHRIISYYGDVKPSIDGKTAFELFDSNGFPLDLTKLIASDFGFTVDEHDFNVYLQEQKNRSRAATAIDTGDWIVLKQDDSVEFVGYDETEAVAHVVKYRKVTAKGKEQYQIVLDKTPFYAESGGQVGDKGELVFPDGEIVYVTDTKKENGLTVHFTDTLPEGISDALTAIVEPALRHSSESNHSATHLLHAALKQVLGTHVNQKGSLVNADYLRFDFSHFAKVTDEEIAQIEAIVNAKIRENINLKEERNVPYQQALNSGVTALFGEKYGDYVRVITFDDDFSKELCGGTHVNATGQIGFFKITSESAVAAGVRRIEAITGIAAENYINAQSLLINQLKELLKNPKDITKSIESLISENAGLKKELEKSVLEKAAGLKDDLAKTAENINGINFIAQKVALPNADAIKNLAYNLKDIVNDLFLVLAADIDGKPSLTVMIAENLVKDKGLNAGKIVGELAKEIEGRGGGQPFYAMAGGKDVTGIDRALEKAKSFVA</sequence>
<keyword evidence="2 11" id="KW-0820">tRNA-binding</keyword>
<evidence type="ECO:0000256" key="9">
    <source>
        <dbReference type="ARBA" id="ARBA00022917"/>
    </source>
</evidence>
<dbReference type="Gene3D" id="3.30.980.10">
    <property type="entry name" value="Threonyl-trna Synthetase, Chain A, domain 2"/>
    <property type="match status" value="1"/>
</dbReference>
<dbReference type="Gene3D" id="2.40.30.130">
    <property type="match status" value="1"/>
</dbReference>
<dbReference type="Pfam" id="PF01411">
    <property type="entry name" value="tRNA-synt_2c"/>
    <property type="match status" value="2"/>
</dbReference>
<evidence type="ECO:0000313" key="14">
    <source>
        <dbReference type="Proteomes" id="UP001501436"/>
    </source>
</evidence>
<feature type="binding site" evidence="11">
    <location>
        <position position="727"/>
    </location>
    <ligand>
        <name>Zn(2+)</name>
        <dbReference type="ChEBI" id="CHEBI:29105"/>
    </ligand>
</feature>
<feature type="domain" description="Alanyl-transfer RNA synthetases family profile" evidence="12">
    <location>
        <begin position="9"/>
        <end position="766"/>
    </location>
</feature>
<dbReference type="NCBIfam" id="TIGR00344">
    <property type="entry name" value="alaS"/>
    <property type="match status" value="1"/>
</dbReference>
<dbReference type="InterPro" id="IPR002318">
    <property type="entry name" value="Ala-tRNA-lgiase_IIc"/>
</dbReference>
<evidence type="ECO:0000256" key="2">
    <source>
        <dbReference type="ARBA" id="ARBA00022555"/>
    </source>
</evidence>
<evidence type="ECO:0000256" key="11">
    <source>
        <dbReference type="HAMAP-Rule" id="MF_00036"/>
    </source>
</evidence>
<evidence type="ECO:0000259" key="12">
    <source>
        <dbReference type="PROSITE" id="PS50860"/>
    </source>
</evidence>
<dbReference type="PROSITE" id="PS50860">
    <property type="entry name" value="AA_TRNA_LIGASE_II_ALA"/>
    <property type="match status" value="1"/>
</dbReference>
<evidence type="ECO:0000256" key="7">
    <source>
        <dbReference type="ARBA" id="ARBA00022840"/>
    </source>
</evidence>
<keyword evidence="7 11" id="KW-0067">ATP-binding</keyword>
<dbReference type="Pfam" id="PF02272">
    <property type="entry name" value="DHHA1"/>
    <property type="match status" value="1"/>
</dbReference>
<feature type="binding site" evidence="11">
    <location>
        <position position="619"/>
    </location>
    <ligand>
        <name>Zn(2+)</name>
        <dbReference type="ChEBI" id="CHEBI:29105"/>
    </ligand>
</feature>
<evidence type="ECO:0000313" key="13">
    <source>
        <dbReference type="EMBL" id="GAA4913226.1"/>
    </source>
</evidence>
<dbReference type="SUPFAM" id="SSF55681">
    <property type="entry name" value="Class II aaRS and biotin synthetases"/>
    <property type="match status" value="1"/>
</dbReference>
<keyword evidence="9 11" id="KW-0648">Protein biosynthesis</keyword>
<dbReference type="InterPro" id="IPR018164">
    <property type="entry name" value="Ala-tRNA-synth_IIc_N"/>
</dbReference>
<keyword evidence="3 11" id="KW-0436">Ligase</keyword>
<evidence type="ECO:0000256" key="6">
    <source>
        <dbReference type="ARBA" id="ARBA00022833"/>
    </source>
</evidence>
<keyword evidence="8 11" id="KW-0694">RNA-binding</keyword>
<evidence type="ECO:0000256" key="4">
    <source>
        <dbReference type="ARBA" id="ARBA00022723"/>
    </source>
</evidence>
<dbReference type="InterPro" id="IPR050058">
    <property type="entry name" value="Ala-tRNA_ligase"/>
</dbReference>
<dbReference type="InterPro" id="IPR045864">
    <property type="entry name" value="aa-tRNA-synth_II/BPL/LPL"/>
</dbReference>
<protein>
    <recommendedName>
        <fullName evidence="11">Alanine--tRNA ligase</fullName>
        <ecNumber evidence="11">6.1.1.7</ecNumber>
    </recommendedName>
    <alternativeName>
        <fullName evidence="11">Alanyl-tRNA synthetase</fullName>
        <shortName evidence="11">AlaRS</shortName>
    </alternativeName>
</protein>
<name>A0ABP9FRL5_9SPHI</name>
<dbReference type="PANTHER" id="PTHR11777">
    <property type="entry name" value="ALANYL-TRNA SYNTHETASE"/>
    <property type="match status" value="1"/>
</dbReference>
<keyword evidence="10 11" id="KW-0030">Aminoacyl-tRNA synthetase</keyword>
<dbReference type="Gene3D" id="3.10.310.40">
    <property type="match status" value="1"/>
</dbReference>